<sequence length="374" mass="39462">MNSGAPWPARIGERPRRFEATKSSAKALGVVITVVCLALFAVFAGLSFVLSRQAMQAVVPVALIVFAAGYVAFLARALRGEKVVLDVDRDRLLVDEGRGGVFPLAGAALGLWRMPGTGVTAGTVLHLAGGERPLRVGGRDHRPGAALRLEAPPVETIDVLLPADAFDALLAWVPSLAAAPHHAARGPLRCQLMANPASLRGGLSVMAPWLLTMALVGAVSVALGSLGVFDSAAGQMMAMPLLLVIIAAGLVVTVVRSMRKSPALEIEADPRELRLRDPRKGRILAAAPLGAVSTARGFSRMHTRGGTIVHTILVLRIPGHRDVSLSVQDTRFGWADAVPRLPTPRYVVGPPDWLALADLLGVRRFVVVRDDGAV</sequence>
<name>A0A150NZS0_SORCE</name>
<keyword evidence="1" id="KW-0812">Transmembrane</keyword>
<feature type="transmembrane region" description="Helical" evidence="1">
    <location>
        <begin position="209"/>
        <end position="229"/>
    </location>
</feature>
<accession>A0A150NZS0</accession>
<feature type="transmembrane region" description="Helical" evidence="1">
    <location>
        <begin position="235"/>
        <end position="255"/>
    </location>
</feature>
<evidence type="ECO:0000313" key="2">
    <source>
        <dbReference type="EMBL" id="KYF47814.1"/>
    </source>
</evidence>
<protein>
    <submittedName>
        <fullName evidence="2">Uncharacterized protein</fullName>
    </submittedName>
</protein>
<dbReference type="Proteomes" id="UP000075420">
    <property type="component" value="Unassembled WGS sequence"/>
</dbReference>
<organism evidence="2 3">
    <name type="scientific">Sorangium cellulosum</name>
    <name type="common">Polyangium cellulosum</name>
    <dbReference type="NCBI Taxonomy" id="56"/>
    <lineage>
        <taxon>Bacteria</taxon>
        <taxon>Pseudomonadati</taxon>
        <taxon>Myxococcota</taxon>
        <taxon>Polyangia</taxon>
        <taxon>Polyangiales</taxon>
        <taxon>Polyangiaceae</taxon>
        <taxon>Sorangium</taxon>
    </lineage>
</organism>
<comment type="caution">
    <text evidence="2">The sequence shown here is derived from an EMBL/GenBank/DDBJ whole genome shotgun (WGS) entry which is preliminary data.</text>
</comment>
<dbReference type="EMBL" id="JELY01003576">
    <property type="protein sequence ID" value="KYF47814.1"/>
    <property type="molecule type" value="Genomic_DNA"/>
</dbReference>
<keyword evidence="1" id="KW-1133">Transmembrane helix</keyword>
<evidence type="ECO:0000256" key="1">
    <source>
        <dbReference type="SAM" id="Phobius"/>
    </source>
</evidence>
<gene>
    <name evidence="2" type="ORF">BE08_44415</name>
</gene>
<keyword evidence="1" id="KW-0472">Membrane</keyword>
<evidence type="ECO:0000313" key="3">
    <source>
        <dbReference type="Proteomes" id="UP000075420"/>
    </source>
</evidence>
<feature type="transmembrane region" description="Helical" evidence="1">
    <location>
        <begin position="27"/>
        <end position="51"/>
    </location>
</feature>
<dbReference type="AlphaFoldDB" id="A0A150NZS0"/>
<reference evidence="2 3" key="1">
    <citation type="submission" date="2014-02" db="EMBL/GenBank/DDBJ databases">
        <title>The small core and large imbalanced accessory genome model reveals a collaborative survival strategy of Sorangium cellulosum strains in nature.</title>
        <authorList>
            <person name="Han K."/>
            <person name="Peng R."/>
            <person name="Blom J."/>
            <person name="Li Y.-Z."/>
        </authorList>
    </citation>
    <scope>NUCLEOTIDE SEQUENCE [LARGE SCALE GENOMIC DNA]</scope>
    <source>
        <strain evidence="2 3">So0157-25</strain>
    </source>
</reference>
<feature type="transmembrane region" description="Helical" evidence="1">
    <location>
        <begin position="57"/>
        <end position="75"/>
    </location>
</feature>
<proteinExistence type="predicted"/>